<proteinExistence type="predicted"/>
<keyword evidence="1" id="KW-0732">Signal</keyword>
<sequence length="132" mass="15012">MLFSQEASFHWIHNQLLLLLLLLSLSFAQISNSSFTMKYSLIAVSALSVFALAAPTPASEDNSCAYNKPESNYPDTYQGCLTHNLEEYQYVLGCKYYKPEEIKECKHDDHGTDDDKVVSPFHTYKRLACTVF</sequence>
<accession>A0A1Y2LIR9</accession>
<dbReference type="Proteomes" id="UP000193240">
    <property type="component" value="Unassembled WGS sequence"/>
</dbReference>
<gene>
    <name evidence="2" type="ORF">B5807_11442</name>
</gene>
<dbReference type="InParanoid" id="A0A1Y2LIR9"/>
<feature type="signal peptide" evidence="1">
    <location>
        <begin position="1"/>
        <end position="28"/>
    </location>
</feature>
<dbReference type="EMBL" id="KZ107860">
    <property type="protein sequence ID" value="OSS43884.1"/>
    <property type="molecule type" value="Genomic_DNA"/>
</dbReference>
<evidence type="ECO:0008006" key="4">
    <source>
        <dbReference type="Google" id="ProtNLM"/>
    </source>
</evidence>
<dbReference type="AlphaFoldDB" id="A0A1Y2LIR9"/>
<evidence type="ECO:0000256" key="1">
    <source>
        <dbReference type="SAM" id="SignalP"/>
    </source>
</evidence>
<keyword evidence="3" id="KW-1185">Reference proteome</keyword>
<name>A0A1Y2LIR9_EPING</name>
<evidence type="ECO:0000313" key="2">
    <source>
        <dbReference type="EMBL" id="OSS43884.1"/>
    </source>
</evidence>
<organism evidence="2 3">
    <name type="scientific">Epicoccum nigrum</name>
    <name type="common">Soil fungus</name>
    <name type="synonym">Epicoccum purpurascens</name>
    <dbReference type="NCBI Taxonomy" id="105696"/>
    <lineage>
        <taxon>Eukaryota</taxon>
        <taxon>Fungi</taxon>
        <taxon>Dikarya</taxon>
        <taxon>Ascomycota</taxon>
        <taxon>Pezizomycotina</taxon>
        <taxon>Dothideomycetes</taxon>
        <taxon>Pleosporomycetidae</taxon>
        <taxon>Pleosporales</taxon>
        <taxon>Pleosporineae</taxon>
        <taxon>Didymellaceae</taxon>
        <taxon>Epicoccum</taxon>
    </lineage>
</organism>
<reference evidence="2 3" key="1">
    <citation type="journal article" date="2017" name="Genome Announc.">
        <title>Genome sequence of the saprophytic ascomycete Epicoccum nigrum ICMP 19927 strain isolated from New Zealand.</title>
        <authorList>
            <person name="Fokin M."/>
            <person name="Fleetwood D."/>
            <person name="Weir B.S."/>
            <person name="Villas-Boas S.G."/>
        </authorList>
    </citation>
    <scope>NUCLEOTIDE SEQUENCE [LARGE SCALE GENOMIC DNA]</scope>
    <source>
        <strain evidence="2 3">ICMP 19927</strain>
    </source>
</reference>
<feature type="chain" id="PRO_5012327615" description="Chitin-binding type-2 domain-containing protein" evidence="1">
    <location>
        <begin position="29"/>
        <end position="132"/>
    </location>
</feature>
<protein>
    <recommendedName>
        <fullName evidence="4">Chitin-binding type-2 domain-containing protein</fullName>
    </recommendedName>
</protein>
<evidence type="ECO:0000313" key="3">
    <source>
        <dbReference type="Proteomes" id="UP000193240"/>
    </source>
</evidence>